<evidence type="ECO:0000313" key="2">
    <source>
        <dbReference type="EMBL" id="KAF9533961.1"/>
    </source>
</evidence>
<evidence type="ECO:0000313" key="3">
    <source>
        <dbReference type="Proteomes" id="UP000807306"/>
    </source>
</evidence>
<name>A0A9P6ERK5_9AGAR</name>
<sequence>MSTSVPPQASNGTSQFCGYCHQKPRFANHVYCSKTCASQAATLCNHCHKKPKFQGFDFCGKNCAAQANPGGKATARNGGPATAATQPNTSGFAGGKRGANAMSQQQGVPAFDPVQLAKLVVQHIPQVTQAIMGPNGASGGSTVAGQVMSGHTQANSLLGAHQNVNGGTYSTASSKPPLASQPKLVVSTGSNSQQNTDNLECLIPGCRKPVHTDAKGVKTSDYCSLRHREEAVTTGLRSPCIMCLSYPQTESDYFCSRACREESMNKFLDIDGEDSETTIVSDSEKE</sequence>
<organism evidence="2 3">
    <name type="scientific">Crepidotus variabilis</name>
    <dbReference type="NCBI Taxonomy" id="179855"/>
    <lineage>
        <taxon>Eukaryota</taxon>
        <taxon>Fungi</taxon>
        <taxon>Dikarya</taxon>
        <taxon>Basidiomycota</taxon>
        <taxon>Agaricomycotina</taxon>
        <taxon>Agaricomycetes</taxon>
        <taxon>Agaricomycetidae</taxon>
        <taxon>Agaricales</taxon>
        <taxon>Agaricineae</taxon>
        <taxon>Crepidotaceae</taxon>
        <taxon>Crepidotus</taxon>
    </lineage>
</organism>
<keyword evidence="3" id="KW-1185">Reference proteome</keyword>
<evidence type="ECO:0000256" key="1">
    <source>
        <dbReference type="SAM" id="MobiDB-lite"/>
    </source>
</evidence>
<dbReference type="EMBL" id="MU157827">
    <property type="protein sequence ID" value="KAF9533961.1"/>
    <property type="molecule type" value="Genomic_DNA"/>
</dbReference>
<accession>A0A9P6ERK5</accession>
<reference evidence="2" key="1">
    <citation type="submission" date="2020-11" db="EMBL/GenBank/DDBJ databases">
        <authorList>
            <consortium name="DOE Joint Genome Institute"/>
            <person name="Ahrendt S."/>
            <person name="Riley R."/>
            <person name="Andreopoulos W."/>
            <person name="Labutti K."/>
            <person name="Pangilinan J."/>
            <person name="Ruiz-Duenas F.J."/>
            <person name="Barrasa J.M."/>
            <person name="Sanchez-Garcia M."/>
            <person name="Camarero S."/>
            <person name="Miyauchi S."/>
            <person name="Serrano A."/>
            <person name="Linde D."/>
            <person name="Babiker R."/>
            <person name="Drula E."/>
            <person name="Ayuso-Fernandez I."/>
            <person name="Pacheco R."/>
            <person name="Padilla G."/>
            <person name="Ferreira P."/>
            <person name="Barriuso J."/>
            <person name="Kellner H."/>
            <person name="Castanera R."/>
            <person name="Alfaro M."/>
            <person name="Ramirez L."/>
            <person name="Pisabarro A.G."/>
            <person name="Kuo A."/>
            <person name="Tritt A."/>
            <person name="Lipzen A."/>
            <person name="He G."/>
            <person name="Yan M."/>
            <person name="Ng V."/>
            <person name="Cullen D."/>
            <person name="Martin F."/>
            <person name="Rosso M.-N."/>
            <person name="Henrissat B."/>
            <person name="Hibbett D."/>
            <person name="Martinez A.T."/>
            <person name="Grigoriev I.V."/>
        </authorList>
    </citation>
    <scope>NUCLEOTIDE SEQUENCE</scope>
    <source>
        <strain evidence="2">CBS 506.95</strain>
    </source>
</reference>
<protein>
    <submittedName>
        <fullName evidence="2">Uncharacterized protein</fullName>
    </submittedName>
</protein>
<feature type="region of interest" description="Disordered" evidence="1">
    <location>
        <begin position="72"/>
        <end position="100"/>
    </location>
</feature>
<comment type="caution">
    <text evidence="2">The sequence shown here is derived from an EMBL/GenBank/DDBJ whole genome shotgun (WGS) entry which is preliminary data.</text>
</comment>
<dbReference type="Proteomes" id="UP000807306">
    <property type="component" value="Unassembled WGS sequence"/>
</dbReference>
<gene>
    <name evidence="2" type="ORF">CPB83DRAFT_417424</name>
</gene>
<proteinExistence type="predicted"/>
<feature type="region of interest" description="Disordered" evidence="1">
    <location>
        <begin position="169"/>
        <end position="194"/>
    </location>
</feature>
<dbReference type="AlphaFoldDB" id="A0A9P6ERK5"/>
<dbReference type="OrthoDB" id="3171385at2759"/>